<keyword evidence="1" id="KW-0472">Membrane</keyword>
<gene>
    <name evidence="2" type="ORF">NCTC13337_00328</name>
</gene>
<accession>A0A380MMV9</accession>
<proteinExistence type="predicted"/>
<keyword evidence="1" id="KW-1133">Transmembrane helix</keyword>
<name>A0A380MMV9_9GAMM</name>
<reference evidence="2 3" key="1">
    <citation type="submission" date="2018-06" db="EMBL/GenBank/DDBJ databases">
        <authorList>
            <consortium name="Pathogen Informatics"/>
            <person name="Doyle S."/>
        </authorList>
    </citation>
    <scope>NUCLEOTIDE SEQUENCE [LARGE SCALE GENOMIC DNA]</scope>
    <source>
        <strain evidence="2 3">NCTC13337</strain>
    </source>
</reference>
<evidence type="ECO:0000313" key="3">
    <source>
        <dbReference type="Proteomes" id="UP000254601"/>
    </source>
</evidence>
<evidence type="ECO:0000313" key="2">
    <source>
        <dbReference type="EMBL" id="SUO93632.1"/>
    </source>
</evidence>
<dbReference type="EMBL" id="UHIC01000001">
    <property type="protein sequence ID" value="SUO93632.1"/>
    <property type="molecule type" value="Genomic_DNA"/>
</dbReference>
<keyword evidence="1" id="KW-0812">Transmembrane</keyword>
<organism evidence="2 3">
    <name type="scientific">Suttonella ornithocola</name>
    <dbReference type="NCBI Taxonomy" id="279832"/>
    <lineage>
        <taxon>Bacteria</taxon>
        <taxon>Pseudomonadati</taxon>
        <taxon>Pseudomonadota</taxon>
        <taxon>Gammaproteobacteria</taxon>
        <taxon>Cardiobacteriales</taxon>
        <taxon>Cardiobacteriaceae</taxon>
        <taxon>Suttonella</taxon>
    </lineage>
</organism>
<evidence type="ECO:0000256" key="1">
    <source>
        <dbReference type="SAM" id="Phobius"/>
    </source>
</evidence>
<dbReference type="AlphaFoldDB" id="A0A380MMV9"/>
<feature type="transmembrane region" description="Helical" evidence="1">
    <location>
        <begin position="75"/>
        <end position="92"/>
    </location>
</feature>
<protein>
    <submittedName>
        <fullName evidence="2">Uncharacterized protein</fullName>
    </submittedName>
</protein>
<sequence>MFLLLLLFIWNLISFLKKTTKIKKDYKEKNIKIKIGNTTIFRKIYKNWYFLVLCLTILLAYSLNAPDTLYNDNHLLLLAFLSAIIFTDNIFIQ</sequence>
<dbReference type="Proteomes" id="UP000254601">
    <property type="component" value="Unassembled WGS sequence"/>
</dbReference>
<feature type="transmembrane region" description="Helical" evidence="1">
    <location>
        <begin position="47"/>
        <end position="63"/>
    </location>
</feature>
<keyword evidence="3" id="KW-1185">Reference proteome</keyword>